<gene>
    <name evidence="2" type="ORF">mPipKuh1_008637</name>
</gene>
<dbReference type="Proteomes" id="UP000558488">
    <property type="component" value="Unassembled WGS sequence"/>
</dbReference>
<protein>
    <submittedName>
        <fullName evidence="2">Uncharacterized protein</fullName>
    </submittedName>
</protein>
<dbReference type="AlphaFoldDB" id="A0A7J7V0G1"/>
<keyword evidence="3" id="KW-1185">Reference proteome</keyword>
<evidence type="ECO:0000256" key="1">
    <source>
        <dbReference type="SAM" id="MobiDB-lite"/>
    </source>
</evidence>
<reference evidence="2 3" key="1">
    <citation type="journal article" date="2020" name="Nature">
        <title>Six reference-quality genomes reveal evolution of bat adaptations.</title>
        <authorList>
            <person name="Jebb D."/>
            <person name="Huang Z."/>
            <person name="Pippel M."/>
            <person name="Hughes G.M."/>
            <person name="Lavrichenko K."/>
            <person name="Devanna P."/>
            <person name="Winkler S."/>
            <person name="Jermiin L.S."/>
            <person name="Skirmuntt E.C."/>
            <person name="Katzourakis A."/>
            <person name="Burkitt-Gray L."/>
            <person name="Ray D.A."/>
            <person name="Sullivan K.A.M."/>
            <person name="Roscito J.G."/>
            <person name="Kirilenko B.M."/>
            <person name="Davalos L.M."/>
            <person name="Corthals A.P."/>
            <person name="Power M.L."/>
            <person name="Jones G."/>
            <person name="Ransome R.D."/>
            <person name="Dechmann D.K.N."/>
            <person name="Locatelli A.G."/>
            <person name="Puechmaille S.J."/>
            <person name="Fedrigo O."/>
            <person name="Jarvis E.D."/>
            <person name="Hiller M."/>
            <person name="Vernes S.C."/>
            <person name="Myers E.W."/>
            <person name="Teeling E.C."/>
        </authorList>
    </citation>
    <scope>NUCLEOTIDE SEQUENCE [LARGE SCALE GENOMIC DNA]</scope>
    <source>
        <strain evidence="2">MPipKuh1</strain>
        <tissue evidence="2">Flight muscle</tissue>
    </source>
</reference>
<evidence type="ECO:0000313" key="3">
    <source>
        <dbReference type="Proteomes" id="UP000558488"/>
    </source>
</evidence>
<proteinExistence type="predicted"/>
<evidence type="ECO:0000313" key="2">
    <source>
        <dbReference type="EMBL" id="KAF6318645.1"/>
    </source>
</evidence>
<accession>A0A7J7V0G1</accession>
<sequence length="245" mass="26856">MPHGSPTGKGSRPPGTRSQTPSRWKTESPQPPPPAYLCDIVAASQRQTEKQQLLLSEGTGRDAGLVNYSPASACHQSCGLFQADRAAACPPARLSSVGSDRIGVFYLGCCSLPLLVSKPRDPPKLFRRRYQRLSHLPHQTAEPSWGFPPSHRESEPWIQMAGASFFLAVAPSFSSTLVHAFVFQRFPLRLSFLSVLPAASDPSFCPACRVLLRLLLFFFSLPLQQALAATSLQAWITKDTRLTPQ</sequence>
<dbReference type="EMBL" id="JACAGB010000017">
    <property type="protein sequence ID" value="KAF6318645.1"/>
    <property type="molecule type" value="Genomic_DNA"/>
</dbReference>
<comment type="caution">
    <text evidence="2">The sequence shown here is derived from an EMBL/GenBank/DDBJ whole genome shotgun (WGS) entry which is preliminary data.</text>
</comment>
<name>A0A7J7V0G1_PIPKU</name>
<feature type="region of interest" description="Disordered" evidence="1">
    <location>
        <begin position="1"/>
        <end position="35"/>
    </location>
</feature>
<organism evidence="2 3">
    <name type="scientific">Pipistrellus kuhlii</name>
    <name type="common">Kuhl's pipistrelle</name>
    <dbReference type="NCBI Taxonomy" id="59472"/>
    <lineage>
        <taxon>Eukaryota</taxon>
        <taxon>Metazoa</taxon>
        <taxon>Chordata</taxon>
        <taxon>Craniata</taxon>
        <taxon>Vertebrata</taxon>
        <taxon>Euteleostomi</taxon>
        <taxon>Mammalia</taxon>
        <taxon>Eutheria</taxon>
        <taxon>Laurasiatheria</taxon>
        <taxon>Chiroptera</taxon>
        <taxon>Yangochiroptera</taxon>
        <taxon>Vespertilionidae</taxon>
        <taxon>Pipistrellus</taxon>
    </lineage>
</organism>